<proteinExistence type="predicted"/>
<evidence type="ECO:0000313" key="7">
    <source>
        <dbReference type="EMBL" id="KZS92015.1"/>
    </source>
</evidence>
<feature type="repeat" description="WD" evidence="4">
    <location>
        <begin position="600"/>
        <end position="641"/>
    </location>
</feature>
<keyword evidence="8" id="KW-1185">Reference proteome</keyword>
<dbReference type="Pfam" id="PF00400">
    <property type="entry name" value="WD40"/>
    <property type="match status" value="3"/>
</dbReference>
<evidence type="ECO:0000256" key="4">
    <source>
        <dbReference type="PROSITE-ProRule" id="PRU00221"/>
    </source>
</evidence>
<dbReference type="InterPro" id="IPR001680">
    <property type="entry name" value="WD40_rpt"/>
</dbReference>
<reference evidence="7 8" key="1">
    <citation type="journal article" date="2016" name="Mol. Biol. Evol.">
        <title>Comparative Genomics of Early-Diverging Mushroom-Forming Fungi Provides Insights into the Origins of Lignocellulose Decay Capabilities.</title>
        <authorList>
            <person name="Nagy L.G."/>
            <person name="Riley R."/>
            <person name="Tritt A."/>
            <person name="Adam C."/>
            <person name="Daum C."/>
            <person name="Floudas D."/>
            <person name="Sun H."/>
            <person name="Yadav J.S."/>
            <person name="Pangilinan J."/>
            <person name="Larsson K.H."/>
            <person name="Matsuura K."/>
            <person name="Barry K."/>
            <person name="Labutti K."/>
            <person name="Kuo R."/>
            <person name="Ohm R.A."/>
            <person name="Bhattacharya S.S."/>
            <person name="Shirouzu T."/>
            <person name="Yoshinaga Y."/>
            <person name="Martin F.M."/>
            <person name="Grigoriev I.V."/>
            <person name="Hibbett D.S."/>
        </authorList>
    </citation>
    <scope>NUCLEOTIDE SEQUENCE [LARGE SCALE GENOMIC DNA]</scope>
    <source>
        <strain evidence="7 8">HHB9708</strain>
    </source>
</reference>
<dbReference type="PANTHER" id="PTHR19879:SF9">
    <property type="entry name" value="TRANSCRIPTION INITIATION FACTOR TFIID SUBUNIT 5"/>
    <property type="match status" value="1"/>
</dbReference>
<dbReference type="PRINTS" id="PR00320">
    <property type="entry name" value="GPROTEINBRPT"/>
</dbReference>
<dbReference type="InterPro" id="IPR020472">
    <property type="entry name" value="WD40_PAC1"/>
</dbReference>
<dbReference type="Pfam" id="PF24883">
    <property type="entry name" value="NPHP3_N"/>
    <property type="match status" value="1"/>
</dbReference>
<name>A0A164T2A2_9AGAM</name>
<dbReference type="CDD" id="cd00200">
    <property type="entry name" value="WD40"/>
    <property type="match status" value="1"/>
</dbReference>
<dbReference type="InterPro" id="IPR019775">
    <property type="entry name" value="WD40_repeat_CS"/>
</dbReference>
<sequence>MAGTGKTTIAYSLCELLKDKGMLGASFFCSRYIEECTHANRIIPTIVHALATHHPQLASSIARALEGNCDLTDTVDLQKQFKALFLDILQQHKTRLVIVIDALDECSNVRNVRSLLDIIFLHSPSLPVKFFITCRPGSAFTGYHKDQLDRLCSLHDIDEKIVQTDITTYLRCELRSEAFHNSNIDSESCQKDIQVLAARAKTLFVYASTLCRFVNDWDVDLPQQRLCQLIENVVDDSSVLGPLDTLYAKVLEDRHCKLTNKERHIMFNLMHTIITVRVPLTIQGLARLLAMKPDHVNAHLRAIQSVIHISPGENGKVSPFHASFPDFLTTRERSKRFFRHPSTSHLQLAKQCFMAIADSWKMHGHVSLQSSSQLANANSDERLHYACVFWAPHLTSCLVDEEIQHMLDCFLKTQVLHWMEYLQSCNQIKVAVDSFYKVQQFMTFNQDLLSRVIDAWKFVLESLQLISTHPPEIYRSALLWLPALSYIRQHYMQTQYSWPRLSGIDRQQWDVFQGILTDHSSDVRSVAFSLDGSQIVSGSYDETVCIWSAATGVQLQILEGHTDWVKSVAFSPDGSQVVSGSDDKTVRIWNATTGAQLQTLEGHTDWVNSVAFSPDGSQIVSGSDDKTVRTWSAASGAQLQTLKGHTHCVNSVAFSPDCTQIVSGSGDMTVRIWSAATGAQLQTLEDYIDEVNCVAFSPDGSQIVSGYKDRTVRIWSATTEGQLQTLEGHTDYVVSVAFSPDGSQVVSRSYKNTVCIWSAATGAQLQKLEGYSGKVDSHFFSDALGSDMRVDPKFSLVEDHWILDHQNNCKWWISPIYQELRIMAVSGSQLCIQYGKYSLMFLDMHPAGPGHC</sequence>
<dbReference type="Proteomes" id="UP000076722">
    <property type="component" value="Unassembled WGS sequence"/>
</dbReference>
<dbReference type="InterPro" id="IPR056884">
    <property type="entry name" value="NPHP3-like_N"/>
</dbReference>
<protein>
    <recommendedName>
        <fullName evidence="1">Intraflagellar transport protein 122 homolog</fullName>
    </recommendedName>
</protein>
<dbReference type="SUPFAM" id="SSF52540">
    <property type="entry name" value="P-loop containing nucleoside triphosphate hydrolases"/>
    <property type="match status" value="1"/>
</dbReference>
<dbReference type="InterPro" id="IPR027417">
    <property type="entry name" value="P-loop_NTPase"/>
</dbReference>
<dbReference type="STRING" id="1314777.A0A164T2A2"/>
<evidence type="ECO:0000313" key="8">
    <source>
        <dbReference type="Proteomes" id="UP000076722"/>
    </source>
</evidence>
<dbReference type="SMART" id="SM00320">
    <property type="entry name" value="WD40"/>
    <property type="match status" value="6"/>
</dbReference>
<accession>A0A164T2A2</accession>
<dbReference type="InterPro" id="IPR056153">
    <property type="entry name" value="Beta-prop_IFT122_1st"/>
</dbReference>
<evidence type="ECO:0000259" key="6">
    <source>
        <dbReference type="Pfam" id="PF24883"/>
    </source>
</evidence>
<evidence type="ECO:0000259" key="5">
    <source>
        <dbReference type="Pfam" id="PF23381"/>
    </source>
</evidence>
<keyword evidence="2 4" id="KW-0853">WD repeat</keyword>
<dbReference type="Pfam" id="PF23381">
    <property type="entry name" value="Beta-prop_IFT122_1st"/>
    <property type="match status" value="1"/>
</dbReference>
<gene>
    <name evidence="7" type="ORF">SISNIDRAFT_130264</name>
</gene>
<feature type="repeat" description="WD" evidence="4">
    <location>
        <begin position="642"/>
        <end position="683"/>
    </location>
</feature>
<dbReference type="PROSITE" id="PS00678">
    <property type="entry name" value="WD_REPEATS_1"/>
    <property type="match status" value="1"/>
</dbReference>
<feature type="repeat" description="WD" evidence="4">
    <location>
        <begin position="726"/>
        <end position="767"/>
    </location>
</feature>
<dbReference type="SUPFAM" id="SSF50978">
    <property type="entry name" value="WD40 repeat-like"/>
    <property type="match status" value="1"/>
</dbReference>
<feature type="repeat" description="WD" evidence="4">
    <location>
        <begin position="516"/>
        <end position="557"/>
    </location>
</feature>
<dbReference type="OrthoDB" id="3027122at2759"/>
<dbReference type="EMBL" id="KV419412">
    <property type="protein sequence ID" value="KZS92015.1"/>
    <property type="molecule type" value="Genomic_DNA"/>
</dbReference>
<evidence type="ECO:0000256" key="2">
    <source>
        <dbReference type="ARBA" id="ARBA00022574"/>
    </source>
</evidence>
<evidence type="ECO:0000256" key="3">
    <source>
        <dbReference type="ARBA" id="ARBA00022737"/>
    </source>
</evidence>
<evidence type="ECO:0000256" key="1">
    <source>
        <dbReference type="ARBA" id="ARBA00019442"/>
    </source>
</evidence>
<keyword evidence="3" id="KW-0677">Repeat</keyword>
<dbReference type="InterPro" id="IPR036322">
    <property type="entry name" value="WD40_repeat_dom_sf"/>
</dbReference>
<dbReference type="PANTHER" id="PTHR19879">
    <property type="entry name" value="TRANSCRIPTION INITIATION FACTOR TFIID"/>
    <property type="match status" value="1"/>
</dbReference>
<dbReference type="Gene3D" id="3.40.50.300">
    <property type="entry name" value="P-loop containing nucleotide triphosphate hydrolases"/>
    <property type="match status" value="1"/>
</dbReference>
<feature type="repeat" description="WD" evidence="4">
    <location>
        <begin position="684"/>
        <end position="725"/>
    </location>
</feature>
<feature type="domain" description="IFT122 first beta-propeller" evidence="5">
    <location>
        <begin position="645"/>
        <end position="758"/>
    </location>
</feature>
<feature type="domain" description="Nephrocystin 3-like N-terminal" evidence="6">
    <location>
        <begin position="2"/>
        <end position="135"/>
    </location>
</feature>
<dbReference type="PROSITE" id="PS50082">
    <property type="entry name" value="WD_REPEATS_2"/>
    <property type="match status" value="6"/>
</dbReference>
<dbReference type="Gene3D" id="2.130.10.10">
    <property type="entry name" value="YVTN repeat-like/Quinoprotein amine dehydrogenase"/>
    <property type="match status" value="3"/>
</dbReference>
<feature type="repeat" description="WD" evidence="4">
    <location>
        <begin position="558"/>
        <end position="599"/>
    </location>
</feature>
<dbReference type="InterPro" id="IPR015943">
    <property type="entry name" value="WD40/YVTN_repeat-like_dom_sf"/>
</dbReference>
<dbReference type="PROSITE" id="PS50294">
    <property type="entry name" value="WD_REPEATS_REGION"/>
    <property type="match status" value="6"/>
</dbReference>
<organism evidence="7 8">
    <name type="scientific">Sistotremastrum niveocremeum HHB9708</name>
    <dbReference type="NCBI Taxonomy" id="1314777"/>
    <lineage>
        <taxon>Eukaryota</taxon>
        <taxon>Fungi</taxon>
        <taxon>Dikarya</taxon>
        <taxon>Basidiomycota</taxon>
        <taxon>Agaricomycotina</taxon>
        <taxon>Agaricomycetes</taxon>
        <taxon>Sistotremastrales</taxon>
        <taxon>Sistotremastraceae</taxon>
        <taxon>Sertulicium</taxon>
        <taxon>Sertulicium niveocremeum</taxon>
    </lineage>
</organism>
<dbReference type="AlphaFoldDB" id="A0A164T2A2"/>